<gene>
    <name evidence="2" type="ORF">NPIL_660091</name>
</gene>
<evidence type="ECO:0000313" key="3">
    <source>
        <dbReference type="Proteomes" id="UP000887013"/>
    </source>
</evidence>
<feature type="compositionally biased region" description="Basic and acidic residues" evidence="1">
    <location>
        <begin position="54"/>
        <end position="65"/>
    </location>
</feature>
<dbReference type="EMBL" id="BMAW01044987">
    <property type="protein sequence ID" value="GFS47368.1"/>
    <property type="molecule type" value="Genomic_DNA"/>
</dbReference>
<name>A0A8X6IIH5_NEPPI</name>
<protein>
    <submittedName>
        <fullName evidence="2">Uncharacterized protein</fullName>
    </submittedName>
</protein>
<keyword evidence="3" id="KW-1185">Reference proteome</keyword>
<evidence type="ECO:0000256" key="1">
    <source>
        <dbReference type="SAM" id="MobiDB-lite"/>
    </source>
</evidence>
<accession>A0A8X6IIH5</accession>
<evidence type="ECO:0000313" key="2">
    <source>
        <dbReference type="EMBL" id="GFS47368.1"/>
    </source>
</evidence>
<dbReference type="AlphaFoldDB" id="A0A8X6IIH5"/>
<dbReference type="Proteomes" id="UP000887013">
    <property type="component" value="Unassembled WGS sequence"/>
</dbReference>
<sequence length="118" mass="13007">MGVQSTRSSNKNTVASPAVMHETSTAIFYFNIVRLPHFTPPPFSKAINHPSCNPEDRPTDTTKVHDRGKKKMSSMSLVLKMFSARRNYESLDCKEALPVAADQHLRKLGPEFGSGSGS</sequence>
<proteinExistence type="predicted"/>
<reference evidence="2" key="1">
    <citation type="submission" date="2020-08" db="EMBL/GenBank/DDBJ databases">
        <title>Multicomponent nature underlies the extraordinary mechanical properties of spider dragline silk.</title>
        <authorList>
            <person name="Kono N."/>
            <person name="Nakamura H."/>
            <person name="Mori M."/>
            <person name="Yoshida Y."/>
            <person name="Ohtoshi R."/>
            <person name="Malay A.D."/>
            <person name="Moran D.A.P."/>
            <person name="Tomita M."/>
            <person name="Numata K."/>
            <person name="Arakawa K."/>
        </authorList>
    </citation>
    <scope>NUCLEOTIDE SEQUENCE</scope>
</reference>
<feature type="region of interest" description="Disordered" evidence="1">
    <location>
        <begin position="46"/>
        <end position="72"/>
    </location>
</feature>
<organism evidence="2 3">
    <name type="scientific">Nephila pilipes</name>
    <name type="common">Giant wood spider</name>
    <name type="synonym">Nephila maculata</name>
    <dbReference type="NCBI Taxonomy" id="299642"/>
    <lineage>
        <taxon>Eukaryota</taxon>
        <taxon>Metazoa</taxon>
        <taxon>Ecdysozoa</taxon>
        <taxon>Arthropoda</taxon>
        <taxon>Chelicerata</taxon>
        <taxon>Arachnida</taxon>
        <taxon>Araneae</taxon>
        <taxon>Araneomorphae</taxon>
        <taxon>Entelegynae</taxon>
        <taxon>Araneoidea</taxon>
        <taxon>Nephilidae</taxon>
        <taxon>Nephila</taxon>
    </lineage>
</organism>
<comment type="caution">
    <text evidence="2">The sequence shown here is derived from an EMBL/GenBank/DDBJ whole genome shotgun (WGS) entry which is preliminary data.</text>
</comment>